<organism evidence="2 3">
    <name type="scientific">Dyella soli</name>
    <dbReference type="NCBI Taxonomy" id="522319"/>
    <lineage>
        <taxon>Bacteria</taxon>
        <taxon>Pseudomonadati</taxon>
        <taxon>Pseudomonadota</taxon>
        <taxon>Gammaproteobacteria</taxon>
        <taxon>Lysobacterales</taxon>
        <taxon>Rhodanobacteraceae</taxon>
        <taxon>Dyella</taxon>
    </lineage>
</organism>
<comment type="caution">
    <text evidence="2">The sequence shown here is derived from an EMBL/GenBank/DDBJ whole genome shotgun (WGS) entry which is preliminary data.</text>
</comment>
<dbReference type="Pfam" id="PF20367">
    <property type="entry name" value="DUF6662"/>
    <property type="match status" value="1"/>
</dbReference>
<dbReference type="AlphaFoldDB" id="A0A4R0YLW6"/>
<dbReference type="RefSeq" id="WP_131413147.1">
    <property type="nucleotide sequence ID" value="NZ_SJTG01000006.1"/>
</dbReference>
<reference evidence="2 3" key="1">
    <citation type="submission" date="2019-02" db="EMBL/GenBank/DDBJ databases">
        <title>Dyella amyloliquefaciens sp. nov., isolated from forest soil.</title>
        <authorList>
            <person name="Gao Z.-H."/>
            <person name="Qiu L.-H."/>
        </authorList>
    </citation>
    <scope>NUCLEOTIDE SEQUENCE [LARGE SCALE GENOMIC DNA]</scope>
    <source>
        <strain evidence="2 3">KACC 12747</strain>
    </source>
</reference>
<feature type="chain" id="PRO_5020515353" description="Lipoprotein" evidence="1">
    <location>
        <begin position="32"/>
        <end position="310"/>
    </location>
</feature>
<keyword evidence="1" id="KW-0732">Signal</keyword>
<sequence>MSHTSARRRSGIVAAFALFAAMLGHAPAAMAEESQFGYVYTTDLLPQGAKEVEQWATWRHQKVAGYFDQLDGRTEFEYGLTDRLQVAFYANYTWARAYHNGPFAETTPPEPLSYDKPGPDDHYNATRFVGFSGEAIYRLWSPYNDPLGVAVYIEPTVGPAFRELEAKLILQKNFLDDRLVTAFNFTYAPEWRYDTVEGDPTRKAWGYETDVNLNIAASYRFAPNWSAGFEFLNEHEYNSYNFSKESNDGYFFGPVIHYGGKNFFVTATLLEQLPWASSHSDTVPGAIVGGRIYDNDFEKYRVRIKAGWYF</sequence>
<keyword evidence="3" id="KW-1185">Reference proteome</keyword>
<feature type="signal peptide" evidence="1">
    <location>
        <begin position="1"/>
        <end position="31"/>
    </location>
</feature>
<gene>
    <name evidence="2" type="ORF">EZM97_33650</name>
</gene>
<name>A0A4R0YLW6_9GAMM</name>
<proteinExistence type="predicted"/>
<evidence type="ECO:0000313" key="3">
    <source>
        <dbReference type="Proteomes" id="UP000291822"/>
    </source>
</evidence>
<dbReference type="InterPro" id="IPR046603">
    <property type="entry name" value="DUF6662"/>
</dbReference>
<evidence type="ECO:0000256" key="1">
    <source>
        <dbReference type="SAM" id="SignalP"/>
    </source>
</evidence>
<accession>A0A4R0YLW6</accession>
<protein>
    <recommendedName>
        <fullName evidence="4">Lipoprotein</fullName>
    </recommendedName>
</protein>
<evidence type="ECO:0008006" key="4">
    <source>
        <dbReference type="Google" id="ProtNLM"/>
    </source>
</evidence>
<evidence type="ECO:0000313" key="2">
    <source>
        <dbReference type="EMBL" id="TCI06431.1"/>
    </source>
</evidence>
<dbReference type="Proteomes" id="UP000291822">
    <property type="component" value="Unassembled WGS sequence"/>
</dbReference>
<dbReference type="EMBL" id="SJTG01000006">
    <property type="protein sequence ID" value="TCI06431.1"/>
    <property type="molecule type" value="Genomic_DNA"/>
</dbReference>